<sequence length="1095" mass="118462">MMMHEPESPSPPRKRQRMSSPTYDQQVDLSQEDIEAFDKFEHGLSQLHSQSSSEVQRTSSPSKMKRVPQSTSLSGREKREQDIAEALKGAGSGKENLCVAEARGEGWSASASPSKDVVLSPQSSFNVGQDDDIENPFTISNTGATQNNKIPSIYPSFQRASVQQPAAGSSVPGAGFGFTNAAKLAVDHVLSSQPQSRSPSPSSPVEKDYSAWFAPIPESILPPTANLFAPASALPLSQPQAASLFGLASALPIVTHTADDRMTDDAERVQEHVQSVPMAGFVKASHKAYLEPSAEALELAKEKIRVWQERDPEPDHAGTPVPKSPRRVISGGIEESDLVESPGRMPDTPTPAGPSAPSALGLGRLPGFTTSGGADFSTASQNFMATAGGTSGGGTKHNIRPKPFKPPLLKNKAPHPTSNVAVFTGSPLNPNRPHLSGTGTGFAPASAPHPLAGLPLIPGATTTTPVRSTPSLPMGSAVFITPMRPLLGVTSRSVDVNTSAGAVRCTPAKFVTPFKAGMRPGEKGRVALESAKKGKENEGQVLSSSTTVSTQQRTGNIAPSWRGKGKERWRAFDLAPPPNRQTLASSGLVPQSYDFDDLEAMGINAAELSQITPTTAMFYSFHTSSTIPLVPASLSQAHQPITLLGPSAALSQLLEKGCTLATKPWVDNHWAMILWKLAGMVCLDPERESDGREKRWCWGEVMRQLLYRYERELNGGSRPPLRNICTQDAPATSPMVLCVSNITWSAGGITDDGIPIEPHPELELTDGWYRLRAQVDESLARAVRKGALGVGRKIGVAGARLLSERKDPMEILEAYNSTQLVISGNSSHLAPWHAKLGFQTGPCISTLNHLNGDGGLVAVMAIVVVKAFPLAFIEFIDEDGSKRREGPRSQNEEDQVNEKWKARREVEGSKLRAELDKKINLLGGYADRLERRAGLRFCPAEDESVPNHIDNLYDDLDDASTAAKIIASATTDEAGWLAQYIREKALRDQESAGEEVEHELQKICPPREVRNFRVLVVRDAYSNKRPSHRQAQLTVWDALSLSHSEGSKAGSFEAGQRFMVTNLIPTQPKAWMSRDEVVSEVYLSSRRDSRWTRLK</sequence>
<proteinExistence type="predicted"/>
<dbReference type="AlphaFoldDB" id="A0A0C3BR28"/>
<dbReference type="CDD" id="cd04493">
    <property type="entry name" value="BRCA2DBD_OB1"/>
    <property type="match status" value="1"/>
</dbReference>
<reference evidence="4" key="2">
    <citation type="submission" date="2015-01" db="EMBL/GenBank/DDBJ databases">
        <title>Evolutionary Origins and Diversification of the Mycorrhizal Mutualists.</title>
        <authorList>
            <consortium name="DOE Joint Genome Institute"/>
            <consortium name="Mycorrhizal Genomics Consortium"/>
            <person name="Kohler A."/>
            <person name="Kuo A."/>
            <person name="Nagy L.G."/>
            <person name="Floudas D."/>
            <person name="Copeland A."/>
            <person name="Barry K.W."/>
            <person name="Cichocki N."/>
            <person name="Veneault-Fourrey C."/>
            <person name="LaButti K."/>
            <person name="Lindquist E.A."/>
            <person name="Lipzen A."/>
            <person name="Lundell T."/>
            <person name="Morin E."/>
            <person name="Murat C."/>
            <person name="Riley R."/>
            <person name="Ohm R."/>
            <person name="Sun H."/>
            <person name="Tunlid A."/>
            <person name="Henrissat B."/>
            <person name="Grigoriev I.V."/>
            <person name="Hibbett D.S."/>
            <person name="Martin F."/>
        </authorList>
    </citation>
    <scope>NUCLEOTIDE SEQUENCE [LARGE SCALE GENOMIC DNA]</scope>
    <source>
        <strain evidence="4">F 1598</strain>
    </source>
</reference>
<dbReference type="InterPro" id="IPR012340">
    <property type="entry name" value="NA-bd_OB-fold"/>
</dbReference>
<keyword evidence="4" id="KW-1185">Reference proteome</keyword>
<dbReference type="SUPFAM" id="SSF81872">
    <property type="entry name" value="BRCA2 helical domain"/>
    <property type="match status" value="1"/>
</dbReference>
<dbReference type="PANTHER" id="PTHR11289:SF0">
    <property type="entry name" value="BREAST CANCER TYPE 2 SUSCEPTIBILITY PROTEIN"/>
    <property type="match status" value="1"/>
</dbReference>
<feature type="compositionally biased region" description="Polar residues" evidence="1">
    <location>
        <begin position="137"/>
        <end position="150"/>
    </location>
</feature>
<dbReference type="STRING" id="765440.A0A0C3BR28"/>
<dbReference type="GO" id="GO:0006355">
    <property type="term" value="P:regulation of DNA-templated transcription"/>
    <property type="evidence" value="ECO:0007669"/>
    <property type="project" value="TreeGrafter"/>
</dbReference>
<feature type="region of interest" description="Disordered" evidence="1">
    <location>
        <begin position="1"/>
        <end position="151"/>
    </location>
</feature>
<accession>A0A0C3BR28</accession>
<dbReference type="Gene3D" id="2.40.50.140">
    <property type="entry name" value="Nucleic acid-binding proteins"/>
    <property type="match status" value="3"/>
</dbReference>
<reference evidence="3 4" key="1">
    <citation type="submission" date="2014-04" db="EMBL/GenBank/DDBJ databases">
        <authorList>
            <consortium name="DOE Joint Genome Institute"/>
            <person name="Kuo A."/>
            <person name="Tarkka M."/>
            <person name="Buscot F."/>
            <person name="Kohler A."/>
            <person name="Nagy L.G."/>
            <person name="Floudas D."/>
            <person name="Copeland A."/>
            <person name="Barry K.W."/>
            <person name="Cichocki N."/>
            <person name="Veneault-Fourrey C."/>
            <person name="LaButti K."/>
            <person name="Lindquist E.A."/>
            <person name="Lipzen A."/>
            <person name="Lundell T."/>
            <person name="Morin E."/>
            <person name="Murat C."/>
            <person name="Sun H."/>
            <person name="Tunlid A."/>
            <person name="Henrissat B."/>
            <person name="Grigoriev I.V."/>
            <person name="Hibbett D.S."/>
            <person name="Martin F."/>
            <person name="Nordberg H.P."/>
            <person name="Cantor M.N."/>
            <person name="Hua S.X."/>
        </authorList>
    </citation>
    <scope>NUCLEOTIDE SEQUENCE [LARGE SCALE GENOMIC DNA]</scope>
    <source>
        <strain evidence="3 4">F 1598</strain>
    </source>
</reference>
<feature type="compositionally biased region" description="Low complexity" evidence="1">
    <location>
        <begin position="540"/>
        <end position="554"/>
    </location>
</feature>
<dbReference type="PANTHER" id="PTHR11289">
    <property type="entry name" value="BREAST CANCER TYPE 2 SUSCEPTIBILITY PROTEIN BRCA2"/>
    <property type="match status" value="1"/>
</dbReference>
<dbReference type="InterPro" id="IPR036315">
    <property type="entry name" value="BRCA2_hlx_sf"/>
</dbReference>
<feature type="compositionally biased region" description="Low complexity" evidence="1">
    <location>
        <begin position="43"/>
        <end position="62"/>
    </location>
</feature>
<name>A0A0C3BR28_PILCF</name>
<dbReference type="Pfam" id="PF09103">
    <property type="entry name" value="BRCA-2_OB1"/>
    <property type="match status" value="1"/>
</dbReference>
<evidence type="ECO:0000313" key="4">
    <source>
        <dbReference type="Proteomes" id="UP000054166"/>
    </source>
</evidence>
<feature type="compositionally biased region" description="Polar residues" evidence="1">
    <location>
        <begin position="18"/>
        <end position="29"/>
    </location>
</feature>
<dbReference type="OrthoDB" id="21095at2759"/>
<dbReference type="SUPFAM" id="SSF50249">
    <property type="entry name" value="Nucleic acid-binding proteins"/>
    <property type="match status" value="2"/>
</dbReference>
<evidence type="ECO:0000256" key="1">
    <source>
        <dbReference type="SAM" id="MobiDB-lite"/>
    </source>
</evidence>
<dbReference type="InterPro" id="IPR015187">
    <property type="entry name" value="BRCA2_OB_1"/>
</dbReference>
<evidence type="ECO:0000313" key="3">
    <source>
        <dbReference type="EMBL" id="KIM79767.1"/>
    </source>
</evidence>
<dbReference type="Proteomes" id="UP000054166">
    <property type="component" value="Unassembled WGS sequence"/>
</dbReference>
<dbReference type="HOGENOM" id="CLU_013527_0_0_1"/>
<dbReference type="InterPro" id="IPR015525">
    <property type="entry name" value="BRCA2"/>
</dbReference>
<feature type="region of interest" description="Disordered" evidence="1">
    <location>
        <begin position="310"/>
        <end position="364"/>
    </location>
</feature>
<protein>
    <recommendedName>
        <fullName evidence="2">BRCA2 OB1 domain-containing protein</fullName>
    </recommendedName>
</protein>
<dbReference type="GO" id="GO:0000724">
    <property type="term" value="P:double-strand break repair via homologous recombination"/>
    <property type="evidence" value="ECO:0007669"/>
    <property type="project" value="InterPro"/>
</dbReference>
<feature type="region of interest" description="Disordered" evidence="1">
    <location>
        <begin position="532"/>
        <end position="562"/>
    </location>
</feature>
<evidence type="ECO:0000259" key="2">
    <source>
        <dbReference type="Pfam" id="PF09103"/>
    </source>
</evidence>
<organism evidence="3 4">
    <name type="scientific">Piloderma croceum (strain F 1598)</name>
    <dbReference type="NCBI Taxonomy" id="765440"/>
    <lineage>
        <taxon>Eukaryota</taxon>
        <taxon>Fungi</taxon>
        <taxon>Dikarya</taxon>
        <taxon>Basidiomycota</taxon>
        <taxon>Agaricomycotina</taxon>
        <taxon>Agaricomycetes</taxon>
        <taxon>Agaricomycetidae</taxon>
        <taxon>Atheliales</taxon>
        <taxon>Atheliaceae</taxon>
        <taxon>Piloderma</taxon>
    </lineage>
</organism>
<gene>
    <name evidence="3" type="ORF">PILCRDRAFT_822944</name>
</gene>
<feature type="domain" description="BRCA2 OB1" evidence="2">
    <location>
        <begin position="719"/>
        <end position="839"/>
    </location>
</feature>
<dbReference type="EMBL" id="KN833007">
    <property type="protein sequence ID" value="KIM79767.1"/>
    <property type="molecule type" value="Genomic_DNA"/>
</dbReference>
<dbReference type="InParanoid" id="A0A0C3BR28"/>